<reference evidence="1 2" key="1">
    <citation type="journal article" date="2006" name="Science">
        <title>The genome of black cottonwood, Populus trichocarpa (Torr. &amp; Gray).</title>
        <authorList>
            <person name="Tuskan G.A."/>
            <person name="Difazio S."/>
            <person name="Jansson S."/>
            <person name="Bohlmann J."/>
            <person name="Grigoriev I."/>
            <person name="Hellsten U."/>
            <person name="Putnam N."/>
            <person name="Ralph S."/>
            <person name="Rombauts S."/>
            <person name="Salamov A."/>
            <person name="Schein J."/>
            <person name="Sterck L."/>
            <person name="Aerts A."/>
            <person name="Bhalerao R.R."/>
            <person name="Bhalerao R.P."/>
            <person name="Blaudez D."/>
            <person name="Boerjan W."/>
            <person name="Brun A."/>
            <person name="Brunner A."/>
            <person name="Busov V."/>
            <person name="Campbell M."/>
            <person name="Carlson J."/>
            <person name="Chalot M."/>
            <person name="Chapman J."/>
            <person name="Chen G.L."/>
            <person name="Cooper D."/>
            <person name="Coutinho P.M."/>
            <person name="Couturier J."/>
            <person name="Covert S."/>
            <person name="Cronk Q."/>
            <person name="Cunningham R."/>
            <person name="Davis J."/>
            <person name="Degroeve S."/>
            <person name="Dejardin A."/>
            <person name="Depamphilis C."/>
            <person name="Detter J."/>
            <person name="Dirks B."/>
            <person name="Dubchak I."/>
            <person name="Duplessis S."/>
            <person name="Ehlting J."/>
            <person name="Ellis B."/>
            <person name="Gendler K."/>
            <person name="Goodstein D."/>
            <person name="Gribskov M."/>
            <person name="Grimwood J."/>
            <person name="Groover A."/>
            <person name="Gunter L."/>
            <person name="Hamberger B."/>
            <person name="Heinze B."/>
            <person name="Helariutta Y."/>
            <person name="Henrissat B."/>
            <person name="Holligan D."/>
            <person name="Holt R."/>
            <person name="Huang W."/>
            <person name="Islam-Faridi N."/>
            <person name="Jones S."/>
            <person name="Jones-Rhoades M."/>
            <person name="Jorgensen R."/>
            <person name="Joshi C."/>
            <person name="Kangasjarvi J."/>
            <person name="Karlsson J."/>
            <person name="Kelleher C."/>
            <person name="Kirkpatrick R."/>
            <person name="Kirst M."/>
            <person name="Kohler A."/>
            <person name="Kalluri U."/>
            <person name="Larimer F."/>
            <person name="Leebens-Mack J."/>
            <person name="Leple J.C."/>
            <person name="Locascio P."/>
            <person name="Lou Y."/>
            <person name="Lucas S."/>
            <person name="Martin F."/>
            <person name="Montanini B."/>
            <person name="Napoli C."/>
            <person name="Nelson D.R."/>
            <person name="Nelson C."/>
            <person name="Nieminen K."/>
            <person name="Nilsson O."/>
            <person name="Pereda V."/>
            <person name="Peter G."/>
            <person name="Philippe R."/>
            <person name="Pilate G."/>
            <person name="Poliakov A."/>
            <person name="Razumovskaya J."/>
            <person name="Richardson P."/>
            <person name="Rinaldi C."/>
            <person name="Ritland K."/>
            <person name="Rouze P."/>
            <person name="Ryaboy D."/>
            <person name="Schmutz J."/>
            <person name="Schrader J."/>
            <person name="Segerman B."/>
            <person name="Shin H."/>
            <person name="Siddiqui A."/>
            <person name="Sterky F."/>
            <person name="Terry A."/>
            <person name="Tsai C.J."/>
            <person name="Uberbacher E."/>
            <person name="Unneberg P."/>
            <person name="Vahala J."/>
            <person name="Wall K."/>
            <person name="Wessler S."/>
            <person name="Yang G."/>
            <person name="Yin T."/>
            <person name="Douglas C."/>
            <person name="Marra M."/>
            <person name="Sandberg G."/>
            <person name="Van de Peer Y."/>
            <person name="Rokhsar D."/>
        </authorList>
    </citation>
    <scope>NUCLEOTIDE SEQUENCE [LARGE SCALE GENOMIC DNA]</scope>
    <source>
        <strain evidence="2">cv. Nisqually</strain>
        <strain evidence="1">Nisqually-1</strain>
    </source>
</reference>
<name>U5GBR3_POPTR</name>
<evidence type="ECO:0000313" key="2">
    <source>
        <dbReference type="Proteomes" id="UP000006729"/>
    </source>
</evidence>
<reference evidence="1" key="2">
    <citation type="submission" date="2017-07" db="EMBL/GenBank/DDBJ databases">
        <title>WGS assembly of Populus trichocarpa.</title>
        <authorList>
            <person name="Tuskan G."/>
            <person name="Difazio S."/>
            <person name="Jansson S."/>
            <person name="Bohlmann J."/>
            <person name="Grigoriev I."/>
            <person name="Hellsten U."/>
            <person name="Putnam N."/>
            <person name="Ralph S."/>
            <person name="Rombauts S."/>
            <person name="Salamov A."/>
            <person name="Schein J."/>
            <person name="Sterck L."/>
            <person name="Aerts A."/>
            <person name="Bhalerao R."/>
            <person name="Bhalerao R."/>
            <person name="Blaudez D."/>
            <person name="Boerjan W."/>
            <person name="Brun A."/>
            <person name="Brunner A."/>
            <person name="Busov V."/>
            <person name="Campbell M."/>
            <person name="Carlson J."/>
            <person name="Chalot M."/>
            <person name="Chapman J."/>
            <person name="Chen G."/>
            <person name="Cooper D."/>
            <person name="Coutinho P."/>
            <person name="Couturier J."/>
            <person name="Covert S."/>
            <person name="Cronk Q."/>
            <person name="Cunningham R."/>
            <person name="Davis J."/>
            <person name="Degroeve S."/>
            <person name="Dejardin A."/>
            <person name="Depamphilis C."/>
            <person name="Detter J."/>
            <person name="Dirks B."/>
            <person name="Dubchak I."/>
            <person name="Duplessis S."/>
            <person name="Ehlting J."/>
            <person name="Ellis B."/>
            <person name="Gendler K."/>
            <person name="Goodstein D."/>
            <person name="Gribskov M."/>
            <person name="Grimwood J."/>
            <person name="Groover A."/>
            <person name="Gunter L."/>
            <person name="Hamberger B."/>
            <person name="Heinze B."/>
            <person name="Helariutta Y."/>
            <person name="Henrissat B."/>
            <person name="Holligan D."/>
            <person name="Holt R."/>
            <person name="Huang W."/>
            <person name="Islam-Faridi N."/>
            <person name="Jones S."/>
            <person name="Jones-Rhoades M."/>
            <person name="Jorgensen R."/>
            <person name="Joshi C."/>
            <person name="Kangasjarvi J."/>
            <person name="Karlsson J."/>
            <person name="Kelleher C."/>
            <person name="Kirkpatrick R."/>
            <person name="Kirst M."/>
            <person name="Kohler A."/>
            <person name="Kalluri U."/>
            <person name="Larimer F."/>
            <person name="Leebens-Mack J."/>
            <person name="Leple J."/>
            <person name="Locascio P."/>
            <person name="Lou Y."/>
            <person name="Lucas S."/>
            <person name="Martin F."/>
            <person name="Montanini B."/>
            <person name="Napoli C."/>
            <person name="Nelson D."/>
            <person name="Nelson C."/>
            <person name="Nieminen K."/>
            <person name="Nilsson O."/>
            <person name="Pereda V."/>
            <person name="Peter G."/>
            <person name="Philippe R."/>
            <person name="Pilate G."/>
            <person name="Poliakov A."/>
            <person name="Razumovskaya J."/>
            <person name="Richardson P."/>
            <person name="Rinaldi C."/>
            <person name="Ritland K."/>
            <person name="Rouze P."/>
            <person name="Ryaboy D."/>
            <person name="Schmutz J."/>
            <person name="Schrader J."/>
            <person name="Segerman B."/>
            <person name="Shin H."/>
            <person name="Siddiqui A."/>
            <person name="Sterky F."/>
            <person name="Terry A."/>
            <person name="Tsai C."/>
            <person name="Uberbacher E."/>
            <person name="Unneberg P."/>
            <person name="Vahala J."/>
            <person name="Wall K."/>
            <person name="Wessler S."/>
            <person name="Yang G."/>
            <person name="Yin T."/>
            <person name="Douglas C."/>
            <person name="Marra M."/>
            <person name="Sandberg G."/>
            <person name="Van De Peer Y."/>
            <person name="Rokhsar D."/>
        </authorList>
    </citation>
    <scope>NUCLEOTIDE SEQUENCE</scope>
    <source>
        <strain evidence="1">Nisqually-1</strain>
    </source>
</reference>
<proteinExistence type="predicted"/>
<dbReference type="Proteomes" id="UP000006729">
    <property type="component" value="Chromosome 6"/>
</dbReference>
<dbReference type="AlphaFoldDB" id="U5GBR3"/>
<protein>
    <submittedName>
        <fullName evidence="1">Uncharacterized protein</fullName>
    </submittedName>
</protein>
<dbReference type="HOGENOM" id="CLU_2890047_0_0_1"/>
<dbReference type="EMBL" id="CM009295">
    <property type="protein sequence ID" value="PNT32720.1"/>
    <property type="molecule type" value="Genomic_DNA"/>
</dbReference>
<dbReference type="EMBL" id="CM009295">
    <property type="protein sequence ID" value="PNT32719.1"/>
    <property type="molecule type" value="Genomic_DNA"/>
</dbReference>
<dbReference type="EMBL" id="CM009295">
    <property type="protein sequence ID" value="PNT32722.1"/>
    <property type="molecule type" value="Genomic_DNA"/>
</dbReference>
<sequence length="63" mass="6937">MSLPSIQLVDEAPCGFGTLLGIFRCKSLSGCCYVYTGLQGNALFVVYYDVMPNEILGRKRKSI</sequence>
<gene>
    <name evidence="1" type="ORF">POPTR_006G204100</name>
</gene>
<keyword evidence="2" id="KW-1185">Reference proteome</keyword>
<dbReference type="EMBL" id="CM009295">
    <property type="protein sequence ID" value="PNT32721.1"/>
    <property type="molecule type" value="Genomic_DNA"/>
</dbReference>
<accession>U5GBR3</accession>
<evidence type="ECO:0000313" key="1">
    <source>
        <dbReference type="EMBL" id="PNT32721.1"/>
    </source>
</evidence>
<dbReference type="InParanoid" id="U5GBR3"/>
<organism evidence="1 2">
    <name type="scientific">Populus trichocarpa</name>
    <name type="common">Western balsam poplar</name>
    <name type="synonym">Populus balsamifera subsp. trichocarpa</name>
    <dbReference type="NCBI Taxonomy" id="3694"/>
    <lineage>
        <taxon>Eukaryota</taxon>
        <taxon>Viridiplantae</taxon>
        <taxon>Streptophyta</taxon>
        <taxon>Embryophyta</taxon>
        <taxon>Tracheophyta</taxon>
        <taxon>Spermatophyta</taxon>
        <taxon>Magnoliopsida</taxon>
        <taxon>eudicotyledons</taxon>
        <taxon>Gunneridae</taxon>
        <taxon>Pentapetalae</taxon>
        <taxon>rosids</taxon>
        <taxon>fabids</taxon>
        <taxon>Malpighiales</taxon>
        <taxon>Salicaceae</taxon>
        <taxon>Saliceae</taxon>
        <taxon>Populus</taxon>
    </lineage>
</organism>